<keyword evidence="9" id="KW-0234">DNA repair</keyword>
<keyword evidence="4" id="KW-0255">Endonuclease</keyword>
<protein>
    <recommendedName>
        <fullName evidence="11">Protein artemis</fullName>
    </recommendedName>
    <alternativeName>
        <fullName evidence="12">DNA cross-link repair 1C protein</fullName>
    </alternativeName>
</protein>
<dbReference type="GO" id="GO:0003684">
    <property type="term" value="F:damaged DNA binding"/>
    <property type="evidence" value="ECO:0007669"/>
    <property type="project" value="TreeGrafter"/>
</dbReference>
<dbReference type="Pfam" id="PF07522">
    <property type="entry name" value="DRMBL"/>
    <property type="match status" value="1"/>
</dbReference>
<evidence type="ECO:0000256" key="13">
    <source>
        <dbReference type="SAM" id="MobiDB-lite"/>
    </source>
</evidence>
<reference evidence="15" key="2">
    <citation type="submission" date="2020-05" db="UniProtKB">
        <authorList>
            <consortium name="EnsemblMetazoa"/>
        </authorList>
    </citation>
    <scope>IDENTIFICATION</scope>
    <source>
        <strain evidence="15">ACHKN1017</strain>
    </source>
</reference>
<dbReference type="GO" id="GO:0035312">
    <property type="term" value="F:5'-3' DNA exonuclease activity"/>
    <property type="evidence" value="ECO:0007669"/>
    <property type="project" value="TreeGrafter"/>
</dbReference>
<dbReference type="Proteomes" id="UP000075881">
    <property type="component" value="Unassembled WGS sequence"/>
</dbReference>
<comment type="subcellular location">
    <subcellularLocation>
        <location evidence="1">Nucleus</location>
    </subcellularLocation>
</comment>
<dbReference type="GO" id="GO:0036297">
    <property type="term" value="P:interstrand cross-link repair"/>
    <property type="evidence" value="ECO:0007669"/>
    <property type="project" value="TreeGrafter"/>
</dbReference>
<evidence type="ECO:0000256" key="7">
    <source>
        <dbReference type="ARBA" id="ARBA00022839"/>
    </source>
</evidence>
<dbReference type="SUPFAM" id="SSF56281">
    <property type="entry name" value="Metallo-hydrolase/oxidoreductase"/>
    <property type="match status" value="1"/>
</dbReference>
<sequence length="413" mass="47444">MSTFPGTILELPGIGIDRFDQRVRDRATIFFLSHFHFDHMQGLSDATPLSGPLYVSPHTAVIVGLRYPQHTVVQVPIREQLNLTIRPPTGNGLAYELCVRTVPAEHCPGSVMFYFETKTVRLLYTGDFRLSSESLTVIERYKIRPAIVYLDSTFLDRRYAYFPPRQVSMDRIVELCSRWLAEDRRNVVSLLPPASYGSEELFYQLSSRLHQRIHVYAAQREPYNHFALMNDVFTDDPVGARIHACRGKTLQNEIQCQRVKTREENGASFVMTIRPSARRWCNLRPEDPFCKKGSGNLWYVCYSSHASSTELVDFIRSLQPEARDIRFSVVADETERVGKEAYLRSLLVLVSEEEEVPVGEETKEIHCLPLVNFKSKANFKITARNGSESDKEEEEHDLLYQRPIKMARRSGSD</sequence>
<dbReference type="InterPro" id="IPR036866">
    <property type="entry name" value="RibonucZ/Hydroxyglut_hydro"/>
</dbReference>
<dbReference type="InterPro" id="IPR011084">
    <property type="entry name" value="DRMBL"/>
</dbReference>
<keyword evidence="6" id="KW-0378">Hydrolase</keyword>
<accession>A0A182JVT0</accession>
<keyword evidence="3" id="KW-0540">Nuclease</keyword>
<dbReference type="Gene3D" id="3.60.15.10">
    <property type="entry name" value="Ribonuclease Z/Hydroxyacylglutathione hydrolase-like"/>
    <property type="match status" value="1"/>
</dbReference>
<organism evidence="15 16">
    <name type="scientific">Anopheles christyi</name>
    <dbReference type="NCBI Taxonomy" id="43041"/>
    <lineage>
        <taxon>Eukaryota</taxon>
        <taxon>Metazoa</taxon>
        <taxon>Ecdysozoa</taxon>
        <taxon>Arthropoda</taxon>
        <taxon>Hexapoda</taxon>
        <taxon>Insecta</taxon>
        <taxon>Pterygota</taxon>
        <taxon>Neoptera</taxon>
        <taxon>Endopterygota</taxon>
        <taxon>Diptera</taxon>
        <taxon>Nematocera</taxon>
        <taxon>Culicoidea</taxon>
        <taxon>Culicidae</taxon>
        <taxon>Anophelinae</taxon>
        <taxon>Anopheles</taxon>
    </lineage>
</organism>
<dbReference type="Gene3D" id="3.40.50.12650">
    <property type="match status" value="1"/>
</dbReference>
<dbReference type="GO" id="GO:0005634">
    <property type="term" value="C:nucleus"/>
    <property type="evidence" value="ECO:0007669"/>
    <property type="project" value="UniProtKB-SubCell"/>
</dbReference>
<evidence type="ECO:0000259" key="14">
    <source>
        <dbReference type="Pfam" id="PF07522"/>
    </source>
</evidence>
<keyword evidence="16" id="KW-1185">Reference proteome</keyword>
<evidence type="ECO:0000256" key="12">
    <source>
        <dbReference type="ARBA" id="ARBA00042677"/>
    </source>
</evidence>
<proteinExistence type="inferred from homology"/>
<dbReference type="STRING" id="43041.A0A182JVT0"/>
<evidence type="ECO:0000256" key="5">
    <source>
        <dbReference type="ARBA" id="ARBA00022763"/>
    </source>
</evidence>
<evidence type="ECO:0000313" key="15">
    <source>
        <dbReference type="EnsemblMetazoa" id="ACHR002612-PA"/>
    </source>
</evidence>
<evidence type="ECO:0000256" key="2">
    <source>
        <dbReference type="ARBA" id="ARBA00010304"/>
    </source>
</evidence>
<dbReference type="EnsemblMetazoa" id="ACHR002612-RA">
    <property type="protein sequence ID" value="ACHR002612-PA"/>
    <property type="gene ID" value="ACHR002612"/>
</dbReference>
<name>A0A182JVT0_9DIPT</name>
<dbReference type="PANTHER" id="PTHR23240:SF8">
    <property type="entry name" value="PROTEIN ARTEMIS"/>
    <property type="match status" value="1"/>
</dbReference>
<keyword evidence="7" id="KW-0269">Exonuclease</keyword>
<dbReference type="VEuPathDB" id="VectorBase:ACHR002612"/>
<dbReference type="GO" id="GO:0000723">
    <property type="term" value="P:telomere maintenance"/>
    <property type="evidence" value="ECO:0007669"/>
    <property type="project" value="TreeGrafter"/>
</dbReference>
<evidence type="ECO:0000313" key="16">
    <source>
        <dbReference type="Proteomes" id="UP000075881"/>
    </source>
</evidence>
<evidence type="ECO:0000256" key="10">
    <source>
        <dbReference type="ARBA" id="ARBA00023242"/>
    </source>
</evidence>
<feature type="domain" description="DNA repair metallo-beta-lactamase" evidence="14">
    <location>
        <begin position="230"/>
        <end position="321"/>
    </location>
</feature>
<dbReference type="GO" id="GO:0006303">
    <property type="term" value="P:double-strand break repair via nonhomologous end joining"/>
    <property type="evidence" value="ECO:0007669"/>
    <property type="project" value="TreeGrafter"/>
</dbReference>
<keyword evidence="5" id="KW-0227">DNA damage</keyword>
<keyword evidence="8" id="KW-0233">DNA recombination</keyword>
<reference evidence="16" key="1">
    <citation type="submission" date="2013-03" db="EMBL/GenBank/DDBJ databases">
        <title>The Genome Sequence of Anopheles christyi ACHKN1017.</title>
        <authorList>
            <consortium name="The Broad Institute Genomics Platform"/>
            <person name="Neafsey D.E."/>
            <person name="Besansky N."/>
            <person name="Walker B."/>
            <person name="Young S.K."/>
            <person name="Zeng Q."/>
            <person name="Gargeya S."/>
            <person name="Fitzgerald M."/>
            <person name="Haas B."/>
            <person name="Abouelleil A."/>
            <person name="Allen A.W."/>
            <person name="Alvarado L."/>
            <person name="Arachchi H.M."/>
            <person name="Berlin A.M."/>
            <person name="Chapman S.B."/>
            <person name="Gainer-Dewar J."/>
            <person name="Goldberg J."/>
            <person name="Griggs A."/>
            <person name="Gujja S."/>
            <person name="Hansen M."/>
            <person name="Howarth C."/>
            <person name="Imamovic A."/>
            <person name="Ireland A."/>
            <person name="Larimer J."/>
            <person name="McCowan C."/>
            <person name="Murphy C."/>
            <person name="Pearson M."/>
            <person name="Poon T.W."/>
            <person name="Priest M."/>
            <person name="Roberts A."/>
            <person name="Saif S."/>
            <person name="Shea T."/>
            <person name="Sisk P."/>
            <person name="Sykes S."/>
            <person name="Wortman J."/>
            <person name="Nusbaum C."/>
            <person name="Birren B."/>
        </authorList>
    </citation>
    <scope>NUCLEOTIDE SEQUENCE [LARGE SCALE GENOMIC DNA]</scope>
    <source>
        <strain evidence="16">ACHKN1017</strain>
    </source>
</reference>
<evidence type="ECO:0000256" key="9">
    <source>
        <dbReference type="ARBA" id="ARBA00023204"/>
    </source>
</evidence>
<keyword evidence="10" id="KW-0539">Nucleus</keyword>
<evidence type="ECO:0000256" key="6">
    <source>
        <dbReference type="ARBA" id="ARBA00022801"/>
    </source>
</evidence>
<dbReference type="GO" id="GO:0004519">
    <property type="term" value="F:endonuclease activity"/>
    <property type="evidence" value="ECO:0007669"/>
    <property type="project" value="UniProtKB-KW"/>
</dbReference>
<evidence type="ECO:0000256" key="4">
    <source>
        <dbReference type="ARBA" id="ARBA00022759"/>
    </source>
</evidence>
<feature type="region of interest" description="Disordered" evidence="13">
    <location>
        <begin position="384"/>
        <end position="413"/>
    </location>
</feature>
<evidence type="ECO:0000256" key="8">
    <source>
        <dbReference type="ARBA" id="ARBA00023172"/>
    </source>
</evidence>
<evidence type="ECO:0000256" key="3">
    <source>
        <dbReference type="ARBA" id="ARBA00022722"/>
    </source>
</evidence>
<dbReference type="PANTHER" id="PTHR23240">
    <property type="entry name" value="DNA CROSS-LINK REPAIR PROTEIN PSO2/SNM1-RELATED"/>
    <property type="match status" value="1"/>
</dbReference>
<evidence type="ECO:0000256" key="11">
    <source>
        <dbReference type="ARBA" id="ARBA00039759"/>
    </source>
</evidence>
<dbReference type="GO" id="GO:0006310">
    <property type="term" value="P:DNA recombination"/>
    <property type="evidence" value="ECO:0007669"/>
    <property type="project" value="UniProtKB-KW"/>
</dbReference>
<dbReference type="AlphaFoldDB" id="A0A182JVT0"/>
<evidence type="ECO:0000256" key="1">
    <source>
        <dbReference type="ARBA" id="ARBA00004123"/>
    </source>
</evidence>
<comment type="similarity">
    <text evidence="2">Belongs to the DNA repair metallo-beta-lactamase (DRMBL) family.</text>
</comment>